<proteinExistence type="inferred from homology"/>
<evidence type="ECO:0000259" key="9">
    <source>
        <dbReference type="Pfam" id="PF00483"/>
    </source>
</evidence>
<dbReference type="InterPro" id="IPR029044">
    <property type="entry name" value="Nucleotide-diphossugar_trans"/>
</dbReference>
<dbReference type="EMBL" id="UIDG01000434">
    <property type="protein sequence ID" value="SUS07688.1"/>
    <property type="molecule type" value="Genomic_DNA"/>
</dbReference>
<dbReference type="Gene3D" id="3.90.550.10">
    <property type="entry name" value="Spore Coat Polysaccharide Biosynthesis Protein SpsA, Chain A"/>
    <property type="match status" value="1"/>
</dbReference>
<reference evidence="10" key="1">
    <citation type="submission" date="2018-07" db="EMBL/GenBank/DDBJ databases">
        <authorList>
            <person name="Quirk P.G."/>
            <person name="Krulwich T.A."/>
        </authorList>
    </citation>
    <scope>NUCLEOTIDE SEQUENCE</scope>
</reference>
<evidence type="ECO:0000256" key="8">
    <source>
        <dbReference type="ARBA" id="ARBA00049336"/>
    </source>
</evidence>
<dbReference type="GO" id="GO:0008879">
    <property type="term" value="F:glucose-1-phosphate thymidylyltransferase activity"/>
    <property type="evidence" value="ECO:0007669"/>
    <property type="project" value="UniProtKB-EC"/>
</dbReference>
<evidence type="ECO:0000256" key="3">
    <source>
        <dbReference type="ARBA" id="ARBA00012461"/>
    </source>
</evidence>
<evidence type="ECO:0000256" key="5">
    <source>
        <dbReference type="ARBA" id="ARBA00022695"/>
    </source>
</evidence>
<dbReference type="SUPFAM" id="SSF53448">
    <property type="entry name" value="Nucleotide-diphospho-sugar transferases"/>
    <property type="match status" value="1"/>
</dbReference>
<dbReference type="InterPro" id="IPR005835">
    <property type="entry name" value="NTP_transferase_dom"/>
</dbReference>
<organism evidence="10">
    <name type="scientific">metagenome</name>
    <dbReference type="NCBI Taxonomy" id="256318"/>
    <lineage>
        <taxon>unclassified sequences</taxon>
        <taxon>metagenomes</taxon>
    </lineage>
</organism>
<comment type="cofactor">
    <cofactor evidence="1">
        <name>Mg(2+)</name>
        <dbReference type="ChEBI" id="CHEBI:18420"/>
    </cofactor>
</comment>
<keyword evidence="5" id="KW-0548">Nucleotidyltransferase</keyword>
<gene>
    <name evidence="10" type="ORF">DF3PB_490004</name>
</gene>
<keyword evidence="6" id="KW-0479">Metal-binding</keyword>
<keyword evidence="4" id="KW-0808">Transferase</keyword>
<keyword evidence="7" id="KW-0460">Magnesium</keyword>
<dbReference type="Pfam" id="PF00483">
    <property type="entry name" value="NTP_transferase"/>
    <property type="match status" value="1"/>
</dbReference>
<evidence type="ECO:0000256" key="7">
    <source>
        <dbReference type="ARBA" id="ARBA00022842"/>
    </source>
</evidence>
<evidence type="ECO:0000256" key="2">
    <source>
        <dbReference type="ARBA" id="ARBA00010480"/>
    </source>
</evidence>
<dbReference type="GO" id="GO:0046872">
    <property type="term" value="F:metal ion binding"/>
    <property type="evidence" value="ECO:0007669"/>
    <property type="project" value="UniProtKB-KW"/>
</dbReference>
<evidence type="ECO:0000256" key="6">
    <source>
        <dbReference type="ARBA" id="ARBA00022723"/>
    </source>
</evidence>
<evidence type="ECO:0000256" key="1">
    <source>
        <dbReference type="ARBA" id="ARBA00001946"/>
    </source>
</evidence>
<dbReference type="PANTHER" id="PTHR43532">
    <property type="entry name" value="GLUCOSE-1-PHOSPHATE THYMIDYLYLTRANSFERASE"/>
    <property type="match status" value="1"/>
</dbReference>
<comment type="similarity">
    <text evidence="2">Belongs to the glucose-1-phosphate thymidylyltransferase family.</text>
</comment>
<feature type="domain" description="Nucleotidyl transferase" evidence="9">
    <location>
        <begin position="47"/>
        <end position="268"/>
    </location>
</feature>
<accession>A0A380THP3</accession>
<dbReference type="EC" id="2.7.7.24" evidence="3"/>
<protein>
    <recommendedName>
        <fullName evidence="3">glucose-1-phosphate thymidylyltransferase</fullName>
        <ecNumber evidence="3">2.7.7.24</ecNumber>
    </recommendedName>
</protein>
<dbReference type="AlphaFoldDB" id="A0A380THP3"/>
<evidence type="ECO:0000313" key="10">
    <source>
        <dbReference type="EMBL" id="SUS07688.1"/>
    </source>
</evidence>
<dbReference type="InterPro" id="IPR005907">
    <property type="entry name" value="G1P_thy_trans_s"/>
</dbReference>
<name>A0A380THP3_9ZZZZ</name>
<dbReference type="PANTHER" id="PTHR43532:SF1">
    <property type="entry name" value="GLUCOSE-1-PHOSPHATE THYMIDYLYLTRANSFERASE 1"/>
    <property type="match status" value="1"/>
</dbReference>
<comment type="catalytic activity">
    <reaction evidence="8">
        <text>dTTP + alpha-D-glucose 1-phosphate + H(+) = dTDP-alpha-D-glucose + diphosphate</text>
        <dbReference type="Rhea" id="RHEA:15225"/>
        <dbReference type="ChEBI" id="CHEBI:15378"/>
        <dbReference type="ChEBI" id="CHEBI:33019"/>
        <dbReference type="ChEBI" id="CHEBI:37568"/>
        <dbReference type="ChEBI" id="CHEBI:57477"/>
        <dbReference type="ChEBI" id="CHEBI:58601"/>
        <dbReference type="EC" id="2.7.7.24"/>
    </reaction>
</comment>
<evidence type="ECO:0000256" key="4">
    <source>
        <dbReference type="ARBA" id="ARBA00022679"/>
    </source>
</evidence>
<sequence length="271" mass="29550">MAATARHDAGELVGVMPLAGSANRISPLPLSKELFPIGFNPAGPDGEPRAKPVCLYLLEQMRRGGVRRAFLVLRPGKWDIPAYLQDGALVGIDLAYLVMPYGYGVPYTVDRASAHLLGARVAFGYPDIIIEQDDVIATINTVQAESGADVVLAAFPMADPDNWGMIDFDEHLQVRHLAEKPGRTHMTHTWGAAVWAPSFTRFMHEQLAQMRPDVVQRTADGTAQEIQIADIMRAAIDHGLSIRAHLFPHGTLRDIGRPSTLVQAVRDYAGG</sequence>